<dbReference type="EMBL" id="MPSH01000077">
    <property type="protein sequence ID" value="PNH26286.1"/>
    <property type="molecule type" value="Genomic_DNA"/>
</dbReference>
<organism evidence="1 2">
    <name type="scientific">Verticillium dahliae</name>
    <name type="common">Verticillium wilt</name>
    <dbReference type="NCBI Taxonomy" id="27337"/>
    <lineage>
        <taxon>Eukaryota</taxon>
        <taxon>Fungi</taxon>
        <taxon>Dikarya</taxon>
        <taxon>Ascomycota</taxon>
        <taxon>Pezizomycotina</taxon>
        <taxon>Sordariomycetes</taxon>
        <taxon>Hypocreomycetidae</taxon>
        <taxon>Glomerellales</taxon>
        <taxon>Plectosphaerellaceae</taxon>
        <taxon>Verticillium</taxon>
    </lineage>
</organism>
<proteinExistence type="predicted"/>
<evidence type="ECO:0008006" key="3">
    <source>
        <dbReference type="Google" id="ProtNLM"/>
    </source>
</evidence>
<name>A0AA45AG91_VERDA</name>
<dbReference type="AlphaFoldDB" id="A0AA45AG91"/>
<evidence type="ECO:0000313" key="2">
    <source>
        <dbReference type="Proteomes" id="UP000236305"/>
    </source>
</evidence>
<reference evidence="1 2" key="1">
    <citation type="submission" date="2017-12" db="EMBL/GenBank/DDBJ databases">
        <title>Comparative genomics yields insights into virulence evolution of Verticillium dahliae.</title>
        <authorList>
            <person name="Fan R."/>
            <person name="Armitage A.D."/>
            <person name="Cascant-Lopez E."/>
            <person name="Sobczyk M."/>
            <person name="Cockerton H.M."/>
            <person name="Harrison R.J."/>
        </authorList>
    </citation>
    <scope>NUCLEOTIDE SEQUENCE [LARGE SCALE GENOMIC DNA]</scope>
    <source>
        <strain evidence="1 2">12008</strain>
    </source>
</reference>
<accession>A0AA45AG91</accession>
<evidence type="ECO:0000313" key="1">
    <source>
        <dbReference type="EMBL" id="PNH26286.1"/>
    </source>
</evidence>
<dbReference type="Proteomes" id="UP000236305">
    <property type="component" value="Unassembled WGS sequence"/>
</dbReference>
<protein>
    <recommendedName>
        <fullName evidence="3">Transcription factor domain-containing protein</fullName>
    </recommendedName>
</protein>
<comment type="caution">
    <text evidence="1">The sequence shown here is derived from an EMBL/GenBank/DDBJ whole genome shotgun (WGS) entry which is preliminary data.</text>
</comment>
<gene>
    <name evidence="1" type="ORF">BJF96_g10398</name>
</gene>
<sequence length="89" mass="9699">MLHLAMGLASFHLAHLNPHDHDRQAHYLSAARYHVSSGLAEVARTLPNCDEANYGAVYLASLLVSYYSYAASPSSPDDLFVYSVGDDIS</sequence>